<gene>
    <name evidence="3" type="ORF">ABT272_22230</name>
</gene>
<feature type="chain" id="PRO_5046042893" description="Secreted protein" evidence="2">
    <location>
        <begin position="27"/>
        <end position="118"/>
    </location>
</feature>
<feature type="signal peptide" evidence="2">
    <location>
        <begin position="1"/>
        <end position="26"/>
    </location>
</feature>
<dbReference type="RefSeq" id="WP_123439292.1">
    <property type="nucleotide sequence ID" value="NZ_JBEPAZ010000019.1"/>
</dbReference>
<sequence length="118" mass="11804">MRKIMTGTATTLLAAAVLCTGSPAQALDGTRAAPEASRFCGTDPASGLAVWGDRADACAAALAVASAYTKAAAGTAKGPGTVRAGGATWKCQERQGDPNPYQECVDASDSGRRVVLSS</sequence>
<dbReference type="Proteomes" id="UP001470023">
    <property type="component" value="Unassembled WGS sequence"/>
</dbReference>
<evidence type="ECO:0000313" key="4">
    <source>
        <dbReference type="Proteomes" id="UP001470023"/>
    </source>
</evidence>
<evidence type="ECO:0008006" key="5">
    <source>
        <dbReference type="Google" id="ProtNLM"/>
    </source>
</evidence>
<accession>A0ABV1U9P7</accession>
<evidence type="ECO:0000313" key="3">
    <source>
        <dbReference type="EMBL" id="MER6430434.1"/>
    </source>
</evidence>
<evidence type="ECO:0000256" key="1">
    <source>
        <dbReference type="SAM" id="MobiDB-lite"/>
    </source>
</evidence>
<evidence type="ECO:0000256" key="2">
    <source>
        <dbReference type="SAM" id="SignalP"/>
    </source>
</evidence>
<reference evidence="3 4" key="1">
    <citation type="submission" date="2024-06" db="EMBL/GenBank/DDBJ databases">
        <title>The Natural Products Discovery Center: Release of the First 8490 Sequenced Strains for Exploring Actinobacteria Biosynthetic Diversity.</title>
        <authorList>
            <person name="Kalkreuter E."/>
            <person name="Kautsar S.A."/>
            <person name="Yang D."/>
            <person name="Bader C.D."/>
            <person name="Teijaro C.N."/>
            <person name="Fluegel L."/>
            <person name="Davis C.M."/>
            <person name="Simpson J.R."/>
            <person name="Lauterbach L."/>
            <person name="Steele A.D."/>
            <person name="Gui C."/>
            <person name="Meng S."/>
            <person name="Li G."/>
            <person name="Viehrig K."/>
            <person name="Ye F."/>
            <person name="Su P."/>
            <person name="Kiefer A.F."/>
            <person name="Nichols A."/>
            <person name="Cepeda A.J."/>
            <person name="Yan W."/>
            <person name="Fan B."/>
            <person name="Jiang Y."/>
            <person name="Adhikari A."/>
            <person name="Zheng C.-J."/>
            <person name="Schuster L."/>
            <person name="Cowan T.M."/>
            <person name="Smanski M.J."/>
            <person name="Chevrette M.G."/>
            <person name="De Carvalho L.P.S."/>
            <person name="Shen B."/>
        </authorList>
    </citation>
    <scope>NUCLEOTIDE SEQUENCE [LARGE SCALE GENOMIC DNA]</scope>
    <source>
        <strain evidence="3 4">NPDC001166</strain>
    </source>
</reference>
<proteinExistence type="predicted"/>
<keyword evidence="4" id="KW-1185">Reference proteome</keyword>
<organism evidence="3 4">
    <name type="scientific">Streptomyces sp. 900105245</name>
    <dbReference type="NCBI Taxonomy" id="3154379"/>
    <lineage>
        <taxon>Bacteria</taxon>
        <taxon>Bacillati</taxon>
        <taxon>Actinomycetota</taxon>
        <taxon>Actinomycetes</taxon>
        <taxon>Kitasatosporales</taxon>
        <taxon>Streptomycetaceae</taxon>
        <taxon>Streptomyces</taxon>
    </lineage>
</organism>
<protein>
    <recommendedName>
        <fullName evidence="5">Secreted protein</fullName>
    </recommendedName>
</protein>
<keyword evidence="2" id="KW-0732">Signal</keyword>
<dbReference type="EMBL" id="JBEPAZ010000019">
    <property type="protein sequence ID" value="MER6430434.1"/>
    <property type="molecule type" value="Genomic_DNA"/>
</dbReference>
<name>A0ABV1U9P7_9ACTN</name>
<feature type="region of interest" description="Disordered" evidence="1">
    <location>
        <begin position="91"/>
        <end position="111"/>
    </location>
</feature>
<comment type="caution">
    <text evidence="3">The sequence shown here is derived from an EMBL/GenBank/DDBJ whole genome shotgun (WGS) entry which is preliminary data.</text>
</comment>